<reference evidence="2 3" key="1">
    <citation type="submission" date="2021-03" db="EMBL/GenBank/DDBJ databases">
        <authorList>
            <person name="So Y."/>
        </authorList>
    </citation>
    <scope>NUCLEOTIDE SEQUENCE [LARGE SCALE GENOMIC DNA]</scope>
    <source>
        <strain evidence="2 3">PWR1</strain>
    </source>
</reference>
<dbReference type="Proteomes" id="UP000680815">
    <property type="component" value="Unassembled WGS sequence"/>
</dbReference>
<organism evidence="2 3">
    <name type="scientific">Roseomonas nitratireducens</name>
    <dbReference type="NCBI Taxonomy" id="2820810"/>
    <lineage>
        <taxon>Bacteria</taxon>
        <taxon>Pseudomonadati</taxon>
        <taxon>Pseudomonadota</taxon>
        <taxon>Alphaproteobacteria</taxon>
        <taxon>Acetobacterales</taxon>
        <taxon>Roseomonadaceae</taxon>
        <taxon>Roseomonas</taxon>
    </lineage>
</organism>
<name>A0ABS4AVC8_9PROT</name>
<evidence type="ECO:0000256" key="1">
    <source>
        <dbReference type="SAM" id="MobiDB-lite"/>
    </source>
</evidence>
<dbReference type="PROSITE" id="PS00354">
    <property type="entry name" value="HMGI_Y"/>
    <property type="match status" value="1"/>
</dbReference>
<keyword evidence="3" id="KW-1185">Reference proteome</keyword>
<comment type="caution">
    <text evidence="2">The sequence shown here is derived from an EMBL/GenBank/DDBJ whole genome shotgun (WGS) entry which is preliminary data.</text>
</comment>
<dbReference type="RefSeq" id="WP_209352602.1">
    <property type="nucleotide sequence ID" value="NZ_JAGIYZ010000014.1"/>
</dbReference>
<dbReference type="EMBL" id="JAGIYZ010000014">
    <property type="protein sequence ID" value="MBP0465209.1"/>
    <property type="molecule type" value="Genomic_DNA"/>
</dbReference>
<proteinExistence type="predicted"/>
<feature type="compositionally biased region" description="Low complexity" evidence="1">
    <location>
        <begin position="98"/>
        <end position="123"/>
    </location>
</feature>
<gene>
    <name evidence="2" type="ORF">J5Y09_14885</name>
</gene>
<sequence>MDDIDRVFARFKDDKPEPTNRRETLNIPRRNGAGGSRTVEVVHVRSGTASRDRPQRMDPQLRAASWDEGFSAQRPVATPAPSAPPAAPATRPKTHVMPAWEPAAAKEASSAPASEKAAVAPDATARRGRGRPRKEVRATPPARHVADPFNPSDDGANCMRCGYAIEPTREKRGLLTCSECG</sequence>
<feature type="compositionally biased region" description="Basic and acidic residues" evidence="1">
    <location>
        <begin position="1"/>
        <end position="24"/>
    </location>
</feature>
<evidence type="ECO:0000313" key="3">
    <source>
        <dbReference type="Proteomes" id="UP000680815"/>
    </source>
</evidence>
<dbReference type="InterPro" id="IPR000637">
    <property type="entry name" value="HMGI/Y_DNA-bd_CS"/>
</dbReference>
<feature type="region of interest" description="Disordered" evidence="1">
    <location>
        <begin position="1"/>
        <end position="156"/>
    </location>
</feature>
<accession>A0ABS4AVC8</accession>
<evidence type="ECO:0000313" key="2">
    <source>
        <dbReference type="EMBL" id="MBP0465209.1"/>
    </source>
</evidence>
<protein>
    <submittedName>
        <fullName evidence="2">Uncharacterized protein</fullName>
    </submittedName>
</protein>